<gene>
    <name evidence="1" type="ORF">O1611_g4729</name>
</gene>
<protein>
    <submittedName>
        <fullName evidence="1">Uncharacterized protein</fullName>
    </submittedName>
</protein>
<sequence length="344" mass="38584">MPEDRVALSLSHRAPLEPIGRKIWEASYSLGAGSIEYQTVLEQPLLCVRLRVRSRRLKISIEGAEVTIGRAFAMGTPPNAAPLPIRRPQVAMPREAAGNNPPDRNGDGAGDILDWRRLPTSSLFSIDLSPVIRFKLSYNRLELAEVITRPTYIVVGIFPRGNSNPKELVVSLERPERLFWELHWATLRLRGLRNSLFSLSQVKDFRLYKCNAEIGTHERVELDENGVADLRLLLYTYKKWYVPDRTAKLWVNWIHQALNGESDDVRNGTYSLEIVLGWSATRISVVVLLPVLLSLAIGLYINSQNWTDLTTIQTAWSIASYVVTAGGLLAALLAILSGIEEIYG</sequence>
<dbReference type="Proteomes" id="UP001153332">
    <property type="component" value="Unassembled WGS sequence"/>
</dbReference>
<comment type="caution">
    <text evidence="1">The sequence shown here is derived from an EMBL/GenBank/DDBJ whole genome shotgun (WGS) entry which is preliminary data.</text>
</comment>
<keyword evidence="2" id="KW-1185">Reference proteome</keyword>
<accession>A0ACC2JNH1</accession>
<reference evidence="1" key="1">
    <citation type="submission" date="2022-12" db="EMBL/GenBank/DDBJ databases">
        <title>Genome Sequence of Lasiodiplodia mahajangana.</title>
        <authorList>
            <person name="Buettner E."/>
        </authorList>
    </citation>
    <scope>NUCLEOTIDE SEQUENCE</scope>
    <source>
        <strain evidence="1">VT137</strain>
    </source>
</reference>
<proteinExistence type="predicted"/>
<organism evidence="1 2">
    <name type="scientific">Lasiodiplodia mahajangana</name>
    <dbReference type="NCBI Taxonomy" id="1108764"/>
    <lineage>
        <taxon>Eukaryota</taxon>
        <taxon>Fungi</taxon>
        <taxon>Dikarya</taxon>
        <taxon>Ascomycota</taxon>
        <taxon>Pezizomycotina</taxon>
        <taxon>Dothideomycetes</taxon>
        <taxon>Dothideomycetes incertae sedis</taxon>
        <taxon>Botryosphaeriales</taxon>
        <taxon>Botryosphaeriaceae</taxon>
        <taxon>Lasiodiplodia</taxon>
    </lineage>
</organism>
<evidence type="ECO:0000313" key="2">
    <source>
        <dbReference type="Proteomes" id="UP001153332"/>
    </source>
</evidence>
<name>A0ACC2JNH1_9PEZI</name>
<evidence type="ECO:0000313" key="1">
    <source>
        <dbReference type="EMBL" id="KAJ8128904.1"/>
    </source>
</evidence>
<dbReference type="EMBL" id="JAPUUL010000923">
    <property type="protein sequence ID" value="KAJ8128904.1"/>
    <property type="molecule type" value="Genomic_DNA"/>
</dbReference>